<dbReference type="GO" id="GO:0016740">
    <property type="term" value="F:transferase activity"/>
    <property type="evidence" value="ECO:0007669"/>
    <property type="project" value="UniProtKB-KW"/>
</dbReference>
<dbReference type="Pfam" id="PF02515">
    <property type="entry name" value="CoA_transf_3"/>
    <property type="match status" value="1"/>
</dbReference>
<keyword evidence="3" id="KW-1185">Reference proteome</keyword>
<accession>A0ABU5GXE0</accession>
<dbReference type="InterPro" id="IPR003673">
    <property type="entry name" value="CoA-Trfase_fam_III"/>
</dbReference>
<dbReference type="PANTHER" id="PTHR48207">
    <property type="entry name" value="SUCCINATE--HYDROXYMETHYLGLUTARATE COA-TRANSFERASE"/>
    <property type="match status" value="1"/>
</dbReference>
<dbReference type="RefSeq" id="WP_321554401.1">
    <property type="nucleotide sequence ID" value="NZ_JAXIVU010000024.1"/>
</dbReference>
<dbReference type="InterPro" id="IPR050483">
    <property type="entry name" value="CoA-transferase_III_domain"/>
</dbReference>
<keyword evidence="1 2" id="KW-0808">Transferase</keyword>
<dbReference type="EMBL" id="JAXIVU010000024">
    <property type="protein sequence ID" value="MDY7220318.1"/>
    <property type="molecule type" value="Genomic_DNA"/>
</dbReference>
<dbReference type="PANTHER" id="PTHR48207:SF3">
    <property type="entry name" value="SUCCINATE--HYDROXYMETHYLGLUTARATE COA-TRANSFERASE"/>
    <property type="match status" value="1"/>
</dbReference>
<dbReference type="Gene3D" id="3.40.50.10540">
    <property type="entry name" value="Crotonobetainyl-coa:carnitine coa-transferase, domain 1"/>
    <property type="match status" value="1"/>
</dbReference>
<dbReference type="Proteomes" id="UP001294570">
    <property type="component" value="Unassembled WGS sequence"/>
</dbReference>
<name>A0ABU5GXE0_9GAMM</name>
<sequence length="81" mass="8917">MSMAEACQHPQIKARNMIVEVSHPQQGQQQQIGCPIKFSGYQTQYHQTGSTMGADGQHILQDLGLNEQQINNLIAQGAVKL</sequence>
<dbReference type="InterPro" id="IPR023606">
    <property type="entry name" value="CoA-Trfase_III_dom_1_sf"/>
</dbReference>
<reference evidence="2 3" key="1">
    <citation type="submission" date="2023-12" db="EMBL/GenBank/DDBJ databases">
        <title>Denitrificimonas halotolerans sp. nov.,a novel species isolated from landfill leachate.</title>
        <authorList>
            <person name="Wang S."/>
        </authorList>
    </citation>
    <scope>NUCLEOTIDE SEQUENCE [LARGE SCALE GENOMIC DNA]</scope>
    <source>
        <strain evidence="2 3">JX-1</strain>
    </source>
</reference>
<proteinExistence type="predicted"/>
<evidence type="ECO:0000256" key="1">
    <source>
        <dbReference type="ARBA" id="ARBA00022679"/>
    </source>
</evidence>
<gene>
    <name evidence="2" type="ORF">TOI97_12165</name>
</gene>
<evidence type="ECO:0000313" key="2">
    <source>
        <dbReference type="EMBL" id="MDY7220318.1"/>
    </source>
</evidence>
<comment type="caution">
    <text evidence="2">The sequence shown here is derived from an EMBL/GenBank/DDBJ whole genome shotgun (WGS) entry which is preliminary data.</text>
</comment>
<dbReference type="SUPFAM" id="SSF89796">
    <property type="entry name" value="CoA-transferase family III (CaiB/BaiF)"/>
    <property type="match status" value="1"/>
</dbReference>
<evidence type="ECO:0000313" key="3">
    <source>
        <dbReference type="Proteomes" id="UP001294570"/>
    </source>
</evidence>
<organism evidence="2 3">
    <name type="scientific">Denitrificimonas halotolerans</name>
    <dbReference type="NCBI Taxonomy" id="3098930"/>
    <lineage>
        <taxon>Bacteria</taxon>
        <taxon>Pseudomonadati</taxon>
        <taxon>Pseudomonadota</taxon>
        <taxon>Gammaproteobacteria</taxon>
        <taxon>Pseudomonadales</taxon>
        <taxon>Pseudomonadaceae</taxon>
        <taxon>Denitrificimonas</taxon>
    </lineage>
</organism>
<protein>
    <submittedName>
        <fullName evidence="2">CoA transferase</fullName>
    </submittedName>
</protein>